<proteinExistence type="predicted"/>
<accession>A0A1R1RMW2</accession>
<dbReference type="EMBL" id="MTJL01000010">
    <property type="protein sequence ID" value="OMI07548.1"/>
    <property type="molecule type" value="Genomic_DNA"/>
</dbReference>
<keyword evidence="3" id="KW-1185">Reference proteome</keyword>
<accession>A0A1R1QSD3</accession>
<dbReference type="SUPFAM" id="SSF52833">
    <property type="entry name" value="Thioredoxin-like"/>
    <property type="match status" value="1"/>
</dbReference>
<dbReference type="GO" id="GO:0016491">
    <property type="term" value="F:oxidoreductase activity"/>
    <property type="evidence" value="ECO:0007669"/>
    <property type="project" value="InterPro"/>
</dbReference>
<dbReference type="PANTHER" id="PTHR13887">
    <property type="entry name" value="GLUTATHIONE S-TRANSFERASE KAPPA"/>
    <property type="match status" value="1"/>
</dbReference>
<name>A0A1R1QSD3_9BACI</name>
<gene>
    <name evidence="2" type="ORF">BW143_06540</name>
</gene>
<dbReference type="AlphaFoldDB" id="A0A1R1QSD3"/>
<dbReference type="RefSeq" id="WP_076762680.1">
    <property type="nucleotide sequence ID" value="NZ_JARMMK010000008.1"/>
</dbReference>
<protein>
    <submittedName>
        <fullName evidence="2">Disulfide bond formation protein DsbA</fullName>
    </submittedName>
</protein>
<evidence type="ECO:0000259" key="1">
    <source>
        <dbReference type="Pfam" id="PF01323"/>
    </source>
</evidence>
<dbReference type="InterPro" id="IPR036249">
    <property type="entry name" value="Thioredoxin-like_sf"/>
</dbReference>
<dbReference type="Gene3D" id="3.40.30.10">
    <property type="entry name" value="Glutaredoxin"/>
    <property type="match status" value="1"/>
</dbReference>
<comment type="caution">
    <text evidence="2">The sequence shown here is derived from an EMBL/GenBank/DDBJ whole genome shotgun (WGS) entry which is preliminary data.</text>
</comment>
<dbReference type="Pfam" id="PF01323">
    <property type="entry name" value="DSBA"/>
    <property type="match status" value="1"/>
</dbReference>
<reference evidence="2 3" key="1">
    <citation type="submission" date="2017-01" db="EMBL/GenBank/DDBJ databases">
        <title>Bacillus phylogenomics.</title>
        <authorList>
            <person name="Dunlap C."/>
        </authorList>
    </citation>
    <scope>NUCLEOTIDE SEQUENCE [LARGE SCALE GENOMIC DNA]</scope>
    <source>
        <strain evidence="2 3">NRRL B-41282</strain>
    </source>
</reference>
<evidence type="ECO:0000313" key="3">
    <source>
        <dbReference type="Proteomes" id="UP000187367"/>
    </source>
</evidence>
<dbReference type="Proteomes" id="UP000187367">
    <property type="component" value="Unassembled WGS sequence"/>
</dbReference>
<dbReference type="InterPro" id="IPR001853">
    <property type="entry name" value="DSBA-like_thioredoxin_dom"/>
</dbReference>
<organism evidence="2 3">
    <name type="scientific">Bacillus swezeyi</name>
    <dbReference type="NCBI Taxonomy" id="1925020"/>
    <lineage>
        <taxon>Bacteria</taxon>
        <taxon>Bacillati</taxon>
        <taxon>Bacillota</taxon>
        <taxon>Bacilli</taxon>
        <taxon>Bacillales</taxon>
        <taxon>Bacillaceae</taxon>
        <taxon>Bacillus</taxon>
    </lineage>
</organism>
<sequence length="242" mass="27089">MKIEVWSDVACPFCYIGKQNLEKALKQFLFKDEVKVEYKSFELDPSAPVYNGQSYYEKLLPKFGGSEQTKQFLENLTQSAKEVGLIFNLEGLKPTNTFDSHRLTKWAKTKGKEADISETLLYAHFTDSKDVGDHETLADLAEASGLDRQEALKVLNDKSLYADEVRSDQIEAKRYGISGVPFLIINQKYAVSGAQPAEAFLEALNKVWEEVNPLLKLKNLSVNSEDDTLCSDGSCGIPTSKK</sequence>
<evidence type="ECO:0000313" key="2">
    <source>
        <dbReference type="EMBL" id="OMI07548.1"/>
    </source>
</evidence>
<feature type="domain" description="DSBA-like thioredoxin" evidence="1">
    <location>
        <begin position="3"/>
        <end position="204"/>
    </location>
</feature>
<dbReference type="PANTHER" id="PTHR13887:SF41">
    <property type="entry name" value="THIOREDOXIN SUPERFAMILY PROTEIN"/>
    <property type="match status" value="1"/>
</dbReference>
<dbReference type="CDD" id="cd03024">
    <property type="entry name" value="DsbA_FrnE"/>
    <property type="match status" value="1"/>
</dbReference>
<dbReference type="OrthoDB" id="9799122at2"/>